<comment type="caution">
    <text evidence="1">The sequence shown here is derived from an EMBL/GenBank/DDBJ whole genome shotgun (WGS) entry which is preliminary data.</text>
</comment>
<reference evidence="1" key="1">
    <citation type="submission" date="2024-12" db="EMBL/GenBank/DDBJ databases">
        <authorList>
            <person name="Wu N."/>
        </authorList>
    </citation>
    <scope>NUCLEOTIDE SEQUENCE</scope>
    <source>
        <strain evidence="1">P15</strain>
    </source>
</reference>
<evidence type="ECO:0000313" key="2">
    <source>
        <dbReference type="Proteomes" id="UP001631969"/>
    </source>
</evidence>
<dbReference type="Proteomes" id="UP001631969">
    <property type="component" value="Unassembled WGS sequence"/>
</dbReference>
<evidence type="ECO:0000313" key="1">
    <source>
        <dbReference type="EMBL" id="MFM9330013.1"/>
    </source>
</evidence>
<sequence length="182" mass="19693">MERQIGMLRLAGIVQESIVDGPGIRMTVFGQGCPHACPGCHNPHTHSFEGGTLRTVESILAEIRENPLLAGITLSGGEPFGQAVEFARLARGVKAMGRSVITYTGYTFEALLAQADRHPGWRELLAASDYLMDGRFIEARRTYDLPFRGSDNQRFLDAAESMRQGRAVSAEAVVGTLAVSTA</sequence>
<gene>
    <name evidence="1" type="primary">nrdG</name>
    <name evidence="1" type="ORF">ACI1P1_17080</name>
</gene>
<organism evidence="1 2">
    <name type="scientific">Paenibacillus mesotrionivorans</name>
    <dbReference type="NCBI Taxonomy" id="3160968"/>
    <lineage>
        <taxon>Bacteria</taxon>
        <taxon>Bacillati</taxon>
        <taxon>Bacillota</taxon>
        <taxon>Bacilli</taxon>
        <taxon>Bacillales</taxon>
        <taxon>Paenibacillaceae</taxon>
        <taxon>Paenibacillus</taxon>
    </lineage>
</organism>
<name>A0ACC7NZ10_9BACL</name>
<accession>A0ACC7NZ10</accession>
<dbReference type="EMBL" id="JBJURJ010000011">
    <property type="protein sequence ID" value="MFM9330013.1"/>
    <property type="molecule type" value="Genomic_DNA"/>
</dbReference>
<keyword evidence="2" id="KW-1185">Reference proteome</keyword>
<proteinExistence type="predicted"/>
<protein>
    <submittedName>
        <fullName evidence="1">Anaerobic ribonucleoside-triphosphate reductase activating protein</fullName>
    </submittedName>
</protein>